<evidence type="ECO:0000256" key="1">
    <source>
        <dbReference type="ARBA" id="ARBA00038414"/>
    </source>
</evidence>
<dbReference type="GO" id="GO:0047661">
    <property type="term" value="F:amino-acid racemase activity"/>
    <property type="evidence" value="ECO:0007669"/>
    <property type="project" value="InterPro"/>
</dbReference>
<dbReference type="Proteomes" id="UP001143370">
    <property type="component" value="Unassembled WGS sequence"/>
</dbReference>
<dbReference type="Gene3D" id="3.40.50.12500">
    <property type="match status" value="1"/>
</dbReference>
<proteinExistence type="inferred from homology"/>
<dbReference type="InterPro" id="IPR015942">
    <property type="entry name" value="Asp/Glu/hydantoin_racemase"/>
</dbReference>
<dbReference type="AlphaFoldDB" id="A0A9W6J6Y2"/>
<comment type="similarity">
    <text evidence="1">Belongs to the HyuE racemase family.</text>
</comment>
<accession>A0A9W6J6Y2</accession>
<dbReference type="EMBL" id="BSFJ01000005">
    <property type="protein sequence ID" value="GLK71497.1"/>
    <property type="molecule type" value="Genomic_DNA"/>
</dbReference>
<comment type="caution">
    <text evidence="2">The sequence shown here is derived from an EMBL/GenBank/DDBJ whole genome shotgun (WGS) entry which is preliminary data.</text>
</comment>
<dbReference type="Pfam" id="PF01177">
    <property type="entry name" value="Asp_Glu_race"/>
    <property type="match status" value="1"/>
</dbReference>
<organism evidence="2 3">
    <name type="scientific">Ancylobacter dichloromethanicus</name>
    <dbReference type="NCBI Taxonomy" id="518825"/>
    <lineage>
        <taxon>Bacteria</taxon>
        <taxon>Pseudomonadati</taxon>
        <taxon>Pseudomonadota</taxon>
        <taxon>Alphaproteobacteria</taxon>
        <taxon>Hyphomicrobiales</taxon>
        <taxon>Xanthobacteraceae</taxon>
        <taxon>Ancylobacter</taxon>
    </lineage>
</organism>
<evidence type="ECO:0000313" key="2">
    <source>
        <dbReference type="EMBL" id="GLK71497.1"/>
    </source>
</evidence>
<sequence>MPRLALLHTVPALAEALRPRLEAALPGWDFLDLVDASLLADAIRDGGLSAQTRARLATRLQAASTGADAVLVTCSSLGEAADDLASGVSVPVFRIDRGMAQQAVKMGARIGILATLPTTLGPTERLIRDTAAAAGHAVGIGARLCEGAFDRLAAGDRAAHDYMVQASFAELAPHVDVVVLAQASMARALADHAGGPVPVLTSPEPGIAAVAAALNASFPA</sequence>
<protein>
    <recommendedName>
        <fullName evidence="4">Asp/Glu/hydantoin racemase</fullName>
    </recommendedName>
</protein>
<dbReference type="InterPro" id="IPR053714">
    <property type="entry name" value="Iso_Racemase_Enz_sf"/>
</dbReference>
<reference evidence="2" key="1">
    <citation type="journal article" date="2014" name="Int. J. Syst. Evol. Microbiol.">
        <title>Complete genome sequence of Corynebacterium casei LMG S-19264T (=DSM 44701T), isolated from a smear-ripened cheese.</title>
        <authorList>
            <consortium name="US DOE Joint Genome Institute (JGI-PGF)"/>
            <person name="Walter F."/>
            <person name="Albersmeier A."/>
            <person name="Kalinowski J."/>
            <person name="Ruckert C."/>
        </authorList>
    </citation>
    <scope>NUCLEOTIDE SEQUENCE</scope>
    <source>
        <strain evidence="2">VKM B-2484</strain>
    </source>
</reference>
<keyword evidence="3" id="KW-1185">Reference proteome</keyword>
<reference evidence="2" key="2">
    <citation type="submission" date="2023-01" db="EMBL/GenBank/DDBJ databases">
        <authorList>
            <person name="Sun Q."/>
            <person name="Evtushenko L."/>
        </authorList>
    </citation>
    <scope>NUCLEOTIDE SEQUENCE</scope>
    <source>
        <strain evidence="2">VKM B-2484</strain>
    </source>
</reference>
<dbReference type="RefSeq" id="WP_213372742.1">
    <property type="nucleotide sequence ID" value="NZ_BSFJ01000005.1"/>
</dbReference>
<gene>
    <name evidence="2" type="ORF">GCM10017643_16120</name>
</gene>
<name>A0A9W6J6Y2_9HYPH</name>
<evidence type="ECO:0000313" key="3">
    <source>
        <dbReference type="Proteomes" id="UP001143370"/>
    </source>
</evidence>
<evidence type="ECO:0008006" key="4">
    <source>
        <dbReference type="Google" id="ProtNLM"/>
    </source>
</evidence>